<keyword evidence="5" id="KW-0255">Endonuclease</keyword>
<dbReference type="Pfam" id="PF00149">
    <property type="entry name" value="Metallophos"/>
    <property type="match status" value="1"/>
</dbReference>
<feature type="domain" description="Calcineurin-like phosphoesterase" evidence="3">
    <location>
        <begin position="4"/>
        <end position="198"/>
    </location>
</feature>
<dbReference type="InterPro" id="IPR004843">
    <property type="entry name" value="Calcineurin-like_PHP"/>
</dbReference>
<comment type="caution">
    <text evidence="5">The sequence shown here is derived from an EMBL/GenBank/DDBJ whole genome shotgun (WGS) entry which is preliminary data.</text>
</comment>
<dbReference type="AlphaFoldDB" id="A0A6V7R7K2"/>
<evidence type="ECO:0000313" key="5">
    <source>
        <dbReference type="EMBL" id="CAD2072812.1"/>
    </source>
</evidence>
<accession>A0A6V7R7K2</accession>
<dbReference type="PANTHER" id="PTHR11575:SF23">
    <property type="entry name" value="5-NUCLEOTIDASE FAMILY PROTEIN"/>
    <property type="match status" value="1"/>
</dbReference>
<dbReference type="GO" id="GO:0008768">
    <property type="term" value="F:UDP-sugar diphosphatase activity"/>
    <property type="evidence" value="ECO:0007669"/>
    <property type="project" value="TreeGrafter"/>
</dbReference>
<dbReference type="InterPro" id="IPR036907">
    <property type="entry name" value="5'-Nucleotdase_C_sf"/>
</dbReference>
<dbReference type="InterPro" id="IPR006179">
    <property type="entry name" value="5_nucleotidase/apyrase"/>
</dbReference>
<reference evidence="5 6" key="1">
    <citation type="submission" date="2020-07" db="EMBL/GenBank/DDBJ databases">
        <authorList>
            <person name="Criscuolo A."/>
        </authorList>
    </citation>
    <scope>NUCLEOTIDE SEQUENCE [LARGE SCALE GENOMIC DNA]</scope>
    <source>
        <strain evidence="6">CIP 111030</strain>
    </source>
</reference>
<keyword evidence="2" id="KW-0547">Nucleotide-binding</keyword>
<dbReference type="Pfam" id="PF02872">
    <property type="entry name" value="5_nucleotid_C"/>
    <property type="match status" value="1"/>
</dbReference>
<evidence type="ECO:0000259" key="4">
    <source>
        <dbReference type="Pfam" id="PF02872"/>
    </source>
</evidence>
<keyword evidence="1" id="KW-0732">Signal</keyword>
<protein>
    <submittedName>
        <fullName evidence="5">Endonuclease YhcR</fullName>
    </submittedName>
</protein>
<dbReference type="RefSeq" id="WP_186085381.1">
    <property type="nucleotide sequence ID" value="NZ_BMDB01000001.1"/>
</dbReference>
<dbReference type="EMBL" id="CAJEWE010000006">
    <property type="protein sequence ID" value="CAD2072812.1"/>
    <property type="molecule type" value="Genomic_DNA"/>
</dbReference>
<keyword evidence="5" id="KW-0540">Nuclease</keyword>
<dbReference type="GO" id="GO:0000166">
    <property type="term" value="F:nucleotide binding"/>
    <property type="evidence" value="ECO:0007669"/>
    <property type="project" value="UniProtKB-KW"/>
</dbReference>
<keyword evidence="2" id="KW-0378">Hydrolase</keyword>
<dbReference type="SUPFAM" id="SSF56300">
    <property type="entry name" value="Metallo-dependent phosphatases"/>
    <property type="match status" value="1"/>
</dbReference>
<feature type="domain" description="5'-Nucleotidase C-terminal" evidence="4">
    <location>
        <begin position="291"/>
        <end position="404"/>
    </location>
</feature>
<dbReference type="PIRSF" id="PIRSF036361">
    <property type="entry name" value="YunD"/>
    <property type="match status" value="1"/>
</dbReference>
<comment type="similarity">
    <text evidence="2">Belongs to the 5'-nucleotidase family.</text>
</comment>
<dbReference type="InterPro" id="IPR029052">
    <property type="entry name" value="Metallo-depent_PP-like"/>
</dbReference>
<evidence type="ECO:0000256" key="2">
    <source>
        <dbReference type="RuleBase" id="RU362119"/>
    </source>
</evidence>
<sequence>MDIHIFHTNDVHSHLHNYKKQMQYIKDKRAEYGDLMLYVDIGDHVDRAHPYTEATLGSANVKLLNEAGCDVATIGNNEGITLPKETLMHLYDDADFDVVCVNLRDVDTDSLVFKPYTVKEVRGVRIGFVAATVEFTPFYLAEGFLVEGAFQYLEHYLAELEEITDCIVVLSHLGKFDEERIAETFPSVDVVLGAHTHHHYPKGAVVSDTLISAAGRYGEYTGHVTLSFEDKNMVAKRAELIKTDMLVGVEENYYQVGKSLLEKMVVVENSVPVTRDLYSISEFTYTFMQMLKRFTETDVALIHAGLVADAFEGGTLTQFDLHRILPHSINAVRVEITGRELKEIYSLANQHEFKDRILNGLGFRGDIFGVFLMDGLEVVELERKFLIGGELVVDSATYTIGTLDMYTFGRIFPQFKNAKKEYMMPEFLRDIVYKYKEML</sequence>
<dbReference type="CDD" id="cd00845">
    <property type="entry name" value="MPP_UshA_N_like"/>
    <property type="match status" value="1"/>
</dbReference>
<organism evidence="5 6">
    <name type="scientific">Phocicoccus schoeneichii</name>
    <dbReference type="NCBI Taxonomy" id="1812261"/>
    <lineage>
        <taxon>Bacteria</taxon>
        <taxon>Bacillati</taxon>
        <taxon>Bacillota</taxon>
        <taxon>Bacilli</taxon>
        <taxon>Bacillales</taxon>
        <taxon>Salinicoccaceae</taxon>
        <taxon>Phocicoccus</taxon>
    </lineage>
</organism>
<evidence type="ECO:0000256" key="1">
    <source>
        <dbReference type="ARBA" id="ARBA00022729"/>
    </source>
</evidence>
<dbReference type="GO" id="GO:0009166">
    <property type="term" value="P:nucleotide catabolic process"/>
    <property type="evidence" value="ECO:0007669"/>
    <property type="project" value="InterPro"/>
</dbReference>
<proteinExistence type="inferred from homology"/>
<dbReference type="Proteomes" id="UP000521032">
    <property type="component" value="Unassembled WGS sequence"/>
</dbReference>
<dbReference type="Gene3D" id="3.60.21.10">
    <property type="match status" value="1"/>
</dbReference>
<dbReference type="PANTHER" id="PTHR11575">
    <property type="entry name" value="5'-NUCLEOTIDASE-RELATED"/>
    <property type="match status" value="1"/>
</dbReference>
<dbReference type="GO" id="GO:0004519">
    <property type="term" value="F:endonuclease activity"/>
    <property type="evidence" value="ECO:0007669"/>
    <property type="project" value="UniProtKB-KW"/>
</dbReference>
<gene>
    <name evidence="5" type="primary">yhcR</name>
    <name evidence="5" type="ORF">JEOSCH030_00436</name>
</gene>
<dbReference type="InterPro" id="IPR008334">
    <property type="entry name" value="5'-Nucleotdase_C"/>
</dbReference>
<name>A0A6V7R7K2_9BACL</name>
<keyword evidence="6" id="KW-1185">Reference proteome</keyword>
<dbReference type="InterPro" id="IPR011240">
    <property type="entry name" value="Pesterase_YunD"/>
</dbReference>
<dbReference type="GO" id="GO:0008253">
    <property type="term" value="F:5'-nucleotidase activity"/>
    <property type="evidence" value="ECO:0007669"/>
    <property type="project" value="TreeGrafter"/>
</dbReference>
<dbReference type="SUPFAM" id="SSF55816">
    <property type="entry name" value="5'-nucleotidase (syn. UDP-sugar hydrolase), C-terminal domain"/>
    <property type="match status" value="1"/>
</dbReference>
<dbReference type="GO" id="GO:0030288">
    <property type="term" value="C:outer membrane-bounded periplasmic space"/>
    <property type="evidence" value="ECO:0007669"/>
    <property type="project" value="TreeGrafter"/>
</dbReference>
<dbReference type="PRINTS" id="PR01607">
    <property type="entry name" value="APYRASEFAMLY"/>
</dbReference>
<evidence type="ECO:0000313" key="6">
    <source>
        <dbReference type="Proteomes" id="UP000521032"/>
    </source>
</evidence>
<evidence type="ECO:0000259" key="3">
    <source>
        <dbReference type="Pfam" id="PF00149"/>
    </source>
</evidence>
<dbReference type="Gene3D" id="3.90.780.10">
    <property type="entry name" value="5'-Nucleotidase, C-terminal domain"/>
    <property type="match status" value="1"/>
</dbReference>